<dbReference type="PANTHER" id="PTHR41259">
    <property type="entry name" value="DOUBLE-STRAND BREAK REPAIR RAD50 ATPASE, PUTATIVE-RELATED"/>
    <property type="match status" value="1"/>
</dbReference>
<keyword evidence="1" id="KW-0175">Coiled coil</keyword>
<proteinExistence type="predicted"/>
<protein>
    <submittedName>
        <fullName evidence="3">AAA family ATPase</fullName>
    </submittedName>
</protein>
<keyword evidence="4" id="KW-1185">Reference proteome</keyword>
<feature type="domain" description="Rad50/SbcC-type AAA" evidence="2">
    <location>
        <begin position="5"/>
        <end position="56"/>
    </location>
</feature>
<dbReference type="InterPro" id="IPR038729">
    <property type="entry name" value="Rad50/SbcC_AAA"/>
</dbReference>
<organism evidence="3 4">
    <name type="scientific">Gordonia prachuapensis</name>
    <dbReference type="NCBI Taxonomy" id="3115651"/>
    <lineage>
        <taxon>Bacteria</taxon>
        <taxon>Bacillati</taxon>
        <taxon>Actinomycetota</taxon>
        <taxon>Actinomycetes</taxon>
        <taxon>Mycobacteriales</taxon>
        <taxon>Gordoniaceae</taxon>
        <taxon>Gordonia</taxon>
    </lineage>
</organism>
<evidence type="ECO:0000256" key="1">
    <source>
        <dbReference type="SAM" id="Coils"/>
    </source>
</evidence>
<accession>A0ABU7MQC7</accession>
<feature type="coiled-coil region" evidence="1">
    <location>
        <begin position="596"/>
        <end position="726"/>
    </location>
</feature>
<dbReference type="Gene3D" id="3.40.50.300">
    <property type="entry name" value="P-loop containing nucleotide triphosphate hydrolases"/>
    <property type="match status" value="2"/>
</dbReference>
<dbReference type="PANTHER" id="PTHR41259:SF1">
    <property type="entry name" value="DOUBLE-STRAND BREAK REPAIR RAD50 ATPASE, PUTATIVE-RELATED"/>
    <property type="match status" value="1"/>
</dbReference>
<evidence type="ECO:0000259" key="2">
    <source>
        <dbReference type="Pfam" id="PF13476"/>
    </source>
</evidence>
<dbReference type="Pfam" id="PF13476">
    <property type="entry name" value="AAA_23"/>
    <property type="match status" value="1"/>
</dbReference>
<dbReference type="EMBL" id="JAZDUE010000003">
    <property type="protein sequence ID" value="MEE4022530.1"/>
    <property type="molecule type" value="Genomic_DNA"/>
</dbReference>
<evidence type="ECO:0000313" key="3">
    <source>
        <dbReference type="EMBL" id="MEE4022530.1"/>
    </source>
</evidence>
<name>A0ABU7MQC7_9ACTN</name>
<dbReference type="RefSeq" id="WP_330503823.1">
    <property type="nucleotide sequence ID" value="NZ_JAZDUE010000003.1"/>
</dbReference>
<dbReference type="InterPro" id="IPR027417">
    <property type="entry name" value="P-loop_NTPase"/>
</dbReference>
<sequence length="872" mass="95835">MRLHRIRLQDFRGVADRDVRFADRGVTVVEGANEAGKSSMIEALALLLDTRADSKSAKVRSIMPAGREVGTEVEVEMSCGPWHFTYGKRFNKQPSTTLTVHRPRPEHITGRDAHERVGEIIGAHADLTLFRALRMLQSGESSGVAVGDSSALARALDRASEATDGAADRGDGGGDVEDQTLIDAAAAECRRYRTLGQRRPTGELADAIRAADEAADRVTALTRAREAVDADARRLDEILERRAELARARELREVERDELAVSWAEIERLQTELASASAEARHLLTVSQLARRDVEERERVATQIDTTTRETEELAASIRAHGVRAERAAADGRALQDELRAVRERWEMVRSALSAAQATQRSREHRRTLRDLEQRIAEIDRIATQSASIDDALAANGMDGAAVRTAVELARRRAVAQARLEATAARFTVERTGSVPVTVDGEPIDTVADRVAVDDALIEVDGIIRVAVRPGADTAGPADELTTTDGEIQAFCAHHGLDALDDHTDRARERADLVERRSVLRRRAEDLLAGSARDALCARRDELAALVDADPSSGDVDPDDIASLADTERELSELVMSAERAVTQRQSAERDARTQVRMAGEERDRLAERVAELHERRAALLTELGDDDARRTVELAARRLTEARDRVGHLERELTRLDVTEIGLRRERVGGHLAAIDREHAELERQATEVRTRIELYRDESRFDDLQEAAAEHDAARATLARVTRRADAAELLFRTLTDKRQQARTRYADPFARRLEELGAYVFGEGVRFDVDDSLDVVSRTVDGVTIRHDSLSGGAREQLALLTRLACATLVDEDDGVPVLVDDALGYSDPQRLAAMAGVLGAAGRDAQVIVLTCSPDRYRDVPGAEVVAV</sequence>
<evidence type="ECO:0000313" key="4">
    <source>
        <dbReference type="Proteomes" id="UP001335729"/>
    </source>
</evidence>
<dbReference type="Proteomes" id="UP001335729">
    <property type="component" value="Unassembled WGS sequence"/>
</dbReference>
<comment type="caution">
    <text evidence="3">The sequence shown here is derived from an EMBL/GenBank/DDBJ whole genome shotgun (WGS) entry which is preliminary data.</text>
</comment>
<gene>
    <name evidence="3" type="ORF">V1Y59_05505</name>
</gene>
<feature type="coiled-coil region" evidence="1">
    <location>
        <begin position="325"/>
        <end position="382"/>
    </location>
</feature>
<dbReference type="SUPFAM" id="SSF52540">
    <property type="entry name" value="P-loop containing nucleoside triphosphate hydrolases"/>
    <property type="match status" value="1"/>
</dbReference>
<reference evidence="3 4" key="1">
    <citation type="submission" date="2024-01" db="EMBL/GenBank/DDBJ databases">
        <title>Draft genome sequence of Gordonia sp. PKS22-38.</title>
        <authorList>
            <person name="Suphannarot A."/>
            <person name="Mingma R."/>
        </authorList>
    </citation>
    <scope>NUCLEOTIDE SEQUENCE [LARGE SCALE GENOMIC DNA]</scope>
    <source>
        <strain evidence="3 4">PKS22-38</strain>
    </source>
</reference>